<dbReference type="RefSeq" id="XP_040766000.1">
    <property type="nucleotide sequence ID" value="XM_040912379.1"/>
</dbReference>
<evidence type="ECO:0000313" key="2">
    <source>
        <dbReference type="EMBL" id="KZT08260.1"/>
    </source>
</evidence>
<organism evidence="2 3">
    <name type="scientific">Laetiporus sulphureus 93-53</name>
    <dbReference type="NCBI Taxonomy" id="1314785"/>
    <lineage>
        <taxon>Eukaryota</taxon>
        <taxon>Fungi</taxon>
        <taxon>Dikarya</taxon>
        <taxon>Basidiomycota</taxon>
        <taxon>Agaricomycotina</taxon>
        <taxon>Agaricomycetes</taxon>
        <taxon>Polyporales</taxon>
        <taxon>Laetiporus</taxon>
    </lineage>
</organism>
<dbReference type="InParanoid" id="A0A165F2W4"/>
<dbReference type="Proteomes" id="UP000076871">
    <property type="component" value="Unassembled WGS sequence"/>
</dbReference>
<sequence length="538" mass="59595">MALAHFANSKTFGARLTDRYPAAYKDFFGMPSGAPCIYKSGPAWPERQGPQAQRFIREVRPVYGHPIAGSWLKIGTDIYKFLDSCSVMWTSIDPVAFANAGEKTPFCPLLMWIGVKHETLLFDAAVSAADAIKGILSLAGFPQIEVAFRESEVTHSVAGPKLLPFNPLVDPIPEFRKPFTPTLGLSIAPLKTPHYEGTGALYFRLSKDDERVVLLTAAHVARPPPAYANKGMARKQPSQPREEIVALGNMGYRNATNAMMAAIGDLARSVTVWKKAITRLGEFVNGEDAAITEKREENQREVEKATKIIDNLNKLHDEVTKRWMNLNQRIVGFVLHAEPIVVADGPNKFTRDWAFIQLYNQKIDWNTFPGNKVYVGGNLSPSDFGKLMFPQPEDQAGYEYPDDGLLQAFGVVKDDEIRQPKHLDVHGEKALLVVKNGLTTGTTIGRANGRESFTRVYTDYGIEHTSIETAILPYDKLRGPFSAPGDSGAIILDRAGRIVALLTGGGGTTDETDVTYGTPYWWLEEQIRKAYPGCHLYY</sequence>
<reference evidence="2 3" key="1">
    <citation type="journal article" date="2016" name="Mol. Biol. Evol.">
        <title>Comparative Genomics of Early-Diverging Mushroom-Forming Fungi Provides Insights into the Origins of Lignocellulose Decay Capabilities.</title>
        <authorList>
            <person name="Nagy L.G."/>
            <person name="Riley R."/>
            <person name="Tritt A."/>
            <person name="Adam C."/>
            <person name="Daum C."/>
            <person name="Floudas D."/>
            <person name="Sun H."/>
            <person name="Yadav J.S."/>
            <person name="Pangilinan J."/>
            <person name="Larsson K.H."/>
            <person name="Matsuura K."/>
            <person name="Barry K."/>
            <person name="Labutti K."/>
            <person name="Kuo R."/>
            <person name="Ohm R.A."/>
            <person name="Bhattacharya S.S."/>
            <person name="Shirouzu T."/>
            <person name="Yoshinaga Y."/>
            <person name="Martin F.M."/>
            <person name="Grigoriev I.V."/>
            <person name="Hibbett D.S."/>
        </authorList>
    </citation>
    <scope>NUCLEOTIDE SEQUENCE [LARGE SCALE GENOMIC DNA]</scope>
    <source>
        <strain evidence="2 3">93-53</strain>
    </source>
</reference>
<accession>A0A165F2W4</accession>
<keyword evidence="1" id="KW-0175">Coiled coil</keyword>
<gene>
    <name evidence="2" type="ORF">LAESUDRAFT_757938</name>
</gene>
<keyword evidence="3" id="KW-1185">Reference proteome</keyword>
<name>A0A165F2W4_9APHY</name>
<dbReference type="GeneID" id="63829407"/>
<dbReference type="OrthoDB" id="5424209at2759"/>
<proteinExistence type="predicted"/>
<dbReference type="EMBL" id="KV427616">
    <property type="protein sequence ID" value="KZT08260.1"/>
    <property type="molecule type" value="Genomic_DNA"/>
</dbReference>
<dbReference type="AlphaFoldDB" id="A0A165F2W4"/>
<feature type="coiled-coil region" evidence="1">
    <location>
        <begin position="295"/>
        <end position="322"/>
    </location>
</feature>
<evidence type="ECO:0000313" key="3">
    <source>
        <dbReference type="Proteomes" id="UP000076871"/>
    </source>
</evidence>
<evidence type="ECO:0000256" key="1">
    <source>
        <dbReference type="SAM" id="Coils"/>
    </source>
</evidence>
<protein>
    <submittedName>
        <fullName evidence="2">Uncharacterized protein</fullName>
    </submittedName>
</protein>